<evidence type="ECO:0000313" key="3">
    <source>
        <dbReference type="Proteomes" id="UP000183994"/>
    </source>
</evidence>
<evidence type="ECO:0000313" key="2">
    <source>
        <dbReference type="EMBL" id="SHJ80242.1"/>
    </source>
</evidence>
<proteinExistence type="predicted"/>
<organism evidence="2 3">
    <name type="scientific">Desulfatibacillum alkenivorans DSM 16219</name>
    <dbReference type="NCBI Taxonomy" id="1121393"/>
    <lineage>
        <taxon>Bacteria</taxon>
        <taxon>Pseudomonadati</taxon>
        <taxon>Thermodesulfobacteriota</taxon>
        <taxon>Desulfobacteria</taxon>
        <taxon>Desulfobacterales</taxon>
        <taxon>Desulfatibacillaceae</taxon>
        <taxon>Desulfatibacillum</taxon>
    </lineage>
</organism>
<sequence length="54" mass="6204">MSTCSDCKSFFPREDEPGKGDCVRRVVDPRQAYYTTRPKNPEEDASGCGEFRKR</sequence>
<dbReference type="OrthoDB" id="5405792at2"/>
<dbReference type="RefSeq" id="WP_073475855.1">
    <property type="nucleotide sequence ID" value="NZ_FQZU01000012.1"/>
</dbReference>
<keyword evidence="3" id="KW-1185">Reference proteome</keyword>
<dbReference type="InterPro" id="IPR038640">
    <property type="entry name" value="BssC_sf"/>
</dbReference>
<protein>
    <submittedName>
        <fullName evidence="2">Benzylsuccinate synthase</fullName>
    </submittedName>
</protein>
<dbReference type="AlphaFoldDB" id="A0A1M6M9W3"/>
<dbReference type="Proteomes" id="UP000183994">
    <property type="component" value="Unassembled WGS sequence"/>
</dbReference>
<reference evidence="3" key="1">
    <citation type="submission" date="2016-11" db="EMBL/GenBank/DDBJ databases">
        <authorList>
            <person name="Varghese N."/>
            <person name="Submissions S."/>
        </authorList>
    </citation>
    <scope>NUCLEOTIDE SEQUENCE [LARGE SCALE GENOMIC DNA]</scope>
    <source>
        <strain evidence="3">DSM 16219</strain>
    </source>
</reference>
<dbReference type="InterPro" id="IPR013161">
    <property type="entry name" value="BssC"/>
</dbReference>
<gene>
    <name evidence="2" type="ORF">SAMN02745216_02290</name>
</gene>
<accession>A0A1M6M9W3</accession>
<dbReference type="Gene3D" id="6.20.90.20">
    <property type="entry name" value="Benzylsuccinate synthase gamma subunit"/>
    <property type="match status" value="1"/>
</dbReference>
<name>A0A1M6M9W3_9BACT</name>
<feature type="region of interest" description="Disordered" evidence="1">
    <location>
        <begin position="30"/>
        <end position="54"/>
    </location>
</feature>
<dbReference type="STRING" id="1121393.SAMN02745216_02290"/>
<dbReference type="Pfam" id="PF08201">
    <property type="entry name" value="BssC_TutF"/>
    <property type="match status" value="1"/>
</dbReference>
<evidence type="ECO:0000256" key="1">
    <source>
        <dbReference type="SAM" id="MobiDB-lite"/>
    </source>
</evidence>
<dbReference type="EMBL" id="FQZU01000012">
    <property type="protein sequence ID" value="SHJ80242.1"/>
    <property type="molecule type" value="Genomic_DNA"/>
</dbReference>